<dbReference type="Gene3D" id="3.40.710.10">
    <property type="entry name" value="DD-peptidase/beta-lactamase superfamily"/>
    <property type="match status" value="1"/>
</dbReference>
<dbReference type="Gene3D" id="2.60.410.10">
    <property type="entry name" value="D-Ala-D-Ala carboxypeptidase, C-terminal domain"/>
    <property type="match status" value="1"/>
</dbReference>
<keyword evidence="11" id="KW-0961">Cell wall biogenesis/degradation</keyword>
<evidence type="ECO:0000256" key="5">
    <source>
        <dbReference type="ARBA" id="ARBA00022645"/>
    </source>
</evidence>
<comment type="similarity">
    <text evidence="3 15">Belongs to the peptidase S11 family.</text>
</comment>
<evidence type="ECO:0000256" key="8">
    <source>
        <dbReference type="ARBA" id="ARBA00022801"/>
    </source>
</evidence>
<feature type="active site" description="Acyl-ester intermediate" evidence="13">
    <location>
        <position position="72"/>
    </location>
</feature>
<comment type="pathway">
    <text evidence="2">Cell wall biogenesis; peptidoglycan biosynthesis.</text>
</comment>
<evidence type="ECO:0000256" key="3">
    <source>
        <dbReference type="ARBA" id="ARBA00007164"/>
    </source>
</evidence>
<comment type="caution">
    <text evidence="17">The sequence shown here is derived from an EMBL/GenBank/DDBJ whole genome shotgun (WGS) entry which is preliminary data.</text>
</comment>
<dbReference type="GO" id="GO:0009252">
    <property type="term" value="P:peptidoglycan biosynthetic process"/>
    <property type="evidence" value="ECO:0007669"/>
    <property type="project" value="UniProtKB-UniPathway"/>
</dbReference>
<dbReference type="PRINTS" id="PR00725">
    <property type="entry name" value="DADACBPTASE1"/>
</dbReference>
<evidence type="ECO:0000256" key="14">
    <source>
        <dbReference type="PIRSR" id="PIRSR618044-2"/>
    </source>
</evidence>
<accession>A0A4R2RW48</accession>
<evidence type="ECO:0000256" key="13">
    <source>
        <dbReference type="PIRSR" id="PIRSR618044-1"/>
    </source>
</evidence>
<dbReference type="EMBL" id="SLXT01000005">
    <property type="protein sequence ID" value="TCP67199.1"/>
    <property type="molecule type" value="Genomic_DNA"/>
</dbReference>
<evidence type="ECO:0000256" key="7">
    <source>
        <dbReference type="ARBA" id="ARBA00022729"/>
    </source>
</evidence>
<feature type="active site" description="Proton acceptor" evidence="13">
    <location>
        <position position="75"/>
    </location>
</feature>
<keyword evidence="10" id="KW-0573">Peptidoglycan synthesis</keyword>
<dbReference type="Proteomes" id="UP000294813">
    <property type="component" value="Unassembled WGS sequence"/>
</dbReference>
<keyword evidence="8" id="KW-0378">Hydrolase</keyword>
<dbReference type="EC" id="3.4.16.4" evidence="4"/>
<keyword evidence="9" id="KW-0133">Cell shape</keyword>
<evidence type="ECO:0000256" key="2">
    <source>
        <dbReference type="ARBA" id="ARBA00004752"/>
    </source>
</evidence>
<dbReference type="InterPro" id="IPR012907">
    <property type="entry name" value="Peptidase_S11_C"/>
</dbReference>
<keyword evidence="18" id="KW-1185">Reference proteome</keyword>
<evidence type="ECO:0000256" key="1">
    <source>
        <dbReference type="ARBA" id="ARBA00003217"/>
    </source>
</evidence>
<comment type="function">
    <text evidence="1">Removes C-terminal D-alanyl residues from sugar-peptide cell wall precursors.</text>
</comment>
<dbReference type="InterPro" id="IPR001967">
    <property type="entry name" value="Peptidase_S11_N"/>
</dbReference>
<evidence type="ECO:0000256" key="10">
    <source>
        <dbReference type="ARBA" id="ARBA00022984"/>
    </source>
</evidence>
<dbReference type="Pfam" id="PF07943">
    <property type="entry name" value="PBP5_C"/>
    <property type="match status" value="1"/>
</dbReference>
<evidence type="ECO:0000259" key="16">
    <source>
        <dbReference type="SMART" id="SM00936"/>
    </source>
</evidence>
<evidence type="ECO:0000256" key="11">
    <source>
        <dbReference type="ARBA" id="ARBA00023316"/>
    </source>
</evidence>
<dbReference type="SUPFAM" id="SSF69189">
    <property type="entry name" value="Penicillin-binding protein associated domain"/>
    <property type="match status" value="1"/>
</dbReference>
<name>A0A4R2RW48_9FIRM</name>
<gene>
    <name evidence="17" type="ORF">EDD73_10594</name>
</gene>
<feature type="binding site" evidence="14">
    <location>
        <position position="238"/>
    </location>
    <ligand>
        <name>substrate</name>
    </ligand>
</feature>
<dbReference type="SUPFAM" id="SSF56601">
    <property type="entry name" value="beta-lactamase/transpeptidase-like"/>
    <property type="match status" value="1"/>
</dbReference>
<dbReference type="InterPro" id="IPR015956">
    <property type="entry name" value="Peniciliin-bd_prot_C_sf"/>
</dbReference>
<proteinExistence type="inferred from homology"/>
<evidence type="ECO:0000256" key="12">
    <source>
        <dbReference type="ARBA" id="ARBA00034000"/>
    </source>
</evidence>
<dbReference type="GO" id="GO:0071555">
    <property type="term" value="P:cell wall organization"/>
    <property type="evidence" value="ECO:0007669"/>
    <property type="project" value="UniProtKB-KW"/>
</dbReference>
<dbReference type="SMART" id="SM00936">
    <property type="entry name" value="PBP5_C"/>
    <property type="match status" value="1"/>
</dbReference>
<dbReference type="InterPro" id="IPR012338">
    <property type="entry name" value="Beta-lactam/transpept-like"/>
</dbReference>
<dbReference type="GO" id="GO:0009002">
    <property type="term" value="F:serine-type D-Ala-D-Ala carboxypeptidase activity"/>
    <property type="evidence" value="ECO:0007669"/>
    <property type="project" value="UniProtKB-EC"/>
</dbReference>
<protein>
    <recommendedName>
        <fullName evidence="4">serine-type D-Ala-D-Ala carboxypeptidase</fullName>
        <ecNumber evidence="4">3.4.16.4</ecNumber>
    </recommendedName>
</protein>
<dbReference type="InterPro" id="IPR037167">
    <property type="entry name" value="Peptidase_S11_C_sf"/>
</dbReference>
<dbReference type="PANTHER" id="PTHR21581:SF6">
    <property type="entry name" value="TRAFFICKING PROTEIN PARTICLE COMPLEX SUBUNIT 12"/>
    <property type="match status" value="1"/>
</dbReference>
<reference evidence="17 18" key="1">
    <citation type="submission" date="2019-03" db="EMBL/GenBank/DDBJ databases">
        <title>Genomic Encyclopedia of Type Strains, Phase IV (KMG-IV): sequencing the most valuable type-strain genomes for metagenomic binning, comparative biology and taxonomic classification.</title>
        <authorList>
            <person name="Goeker M."/>
        </authorList>
    </citation>
    <scope>NUCLEOTIDE SEQUENCE [LARGE SCALE GENOMIC DNA]</scope>
    <source>
        <strain evidence="17 18">DSM 11170</strain>
    </source>
</reference>
<keyword evidence="7" id="KW-0732">Signal</keyword>
<keyword evidence="6" id="KW-0645">Protease</keyword>
<evidence type="ECO:0000256" key="9">
    <source>
        <dbReference type="ARBA" id="ARBA00022960"/>
    </source>
</evidence>
<keyword evidence="5 17" id="KW-0121">Carboxypeptidase</keyword>
<dbReference type="AlphaFoldDB" id="A0A4R2RW48"/>
<evidence type="ECO:0000313" key="18">
    <source>
        <dbReference type="Proteomes" id="UP000294813"/>
    </source>
</evidence>
<dbReference type="GO" id="GO:0008360">
    <property type="term" value="P:regulation of cell shape"/>
    <property type="evidence" value="ECO:0007669"/>
    <property type="project" value="UniProtKB-KW"/>
</dbReference>
<feature type="active site" evidence="13">
    <location>
        <position position="132"/>
    </location>
</feature>
<dbReference type="InterPro" id="IPR018044">
    <property type="entry name" value="Peptidase_S11"/>
</dbReference>
<feature type="domain" description="Peptidase S11 D-Ala-D-Ala carboxypeptidase A C-terminal" evidence="16">
    <location>
        <begin position="288"/>
        <end position="378"/>
    </location>
</feature>
<evidence type="ECO:0000256" key="6">
    <source>
        <dbReference type="ARBA" id="ARBA00022670"/>
    </source>
</evidence>
<evidence type="ECO:0000256" key="15">
    <source>
        <dbReference type="RuleBase" id="RU004016"/>
    </source>
</evidence>
<dbReference type="GO" id="GO:0006508">
    <property type="term" value="P:proteolysis"/>
    <property type="evidence" value="ECO:0007669"/>
    <property type="project" value="UniProtKB-KW"/>
</dbReference>
<evidence type="ECO:0000313" key="17">
    <source>
        <dbReference type="EMBL" id="TCP67199.1"/>
    </source>
</evidence>
<evidence type="ECO:0000256" key="4">
    <source>
        <dbReference type="ARBA" id="ARBA00012448"/>
    </source>
</evidence>
<organism evidence="17 18">
    <name type="scientific">Heliophilum fasciatum</name>
    <dbReference type="NCBI Taxonomy" id="35700"/>
    <lineage>
        <taxon>Bacteria</taxon>
        <taxon>Bacillati</taxon>
        <taxon>Bacillota</taxon>
        <taxon>Clostridia</taxon>
        <taxon>Eubacteriales</taxon>
        <taxon>Heliobacteriaceae</taxon>
        <taxon>Heliophilum</taxon>
    </lineage>
</organism>
<dbReference type="Pfam" id="PF00768">
    <property type="entry name" value="Peptidase_S11"/>
    <property type="match status" value="1"/>
</dbReference>
<sequence>MKRSGKESGGCRWWRRAGVLLVLGSLCIGAVPSGAMAEVNLETSAKSAVLLEPESGKILFEKNAHAHVAPASVTKLMTLLVAFDAIDQGKVGLQDKVVTSQRAFEMGGSQIYLEPGEEMGMQDLLMSIAVQSANDACVAVAEHVSGSYEGFVDEMNKKAASLGLKNTHFVNPHGLPAEDHYTSAYDMAIIAKEALKYPKLREMAATRHYKIRGDSAKPMLLDNHNKLLWWYAGTDGFKTGWTSEANFCLASTVERDRLRLVATVFGVPEMRGHFKESMKLFNYGFSKYRFFPVAEKQHPLAQVKVAKGEKDTVAVVPLGTPGVMVERGKDKNIEAYTEVVDSVNAPVEAGQKLGELVVVQQGQEMRRVDLVAQEAVRKDTLGGQMEKIWQRMYAVQ</sequence>
<comment type="catalytic activity">
    <reaction evidence="12">
        <text>Preferential cleavage: (Ac)2-L-Lys-D-Ala-|-D-Ala. Also transpeptidation of peptidyl-alanyl moieties that are N-acyl substituents of D-alanine.</text>
        <dbReference type="EC" id="3.4.16.4"/>
    </reaction>
</comment>
<dbReference type="UniPathway" id="UPA00219"/>
<dbReference type="PANTHER" id="PTHR21581">
    <property type="entry name" value="D-ALANYL-D-ALANINE CARBOXYPEPTIDASE"/>
    <property type="match status" value="1"/>
</dbReference>